<protein>
    <submittedName>
        <fullName evidence="1">Uncharacterized protein</fullName>
    </submittedName>
</protein>
<evidence type="ECO:0000313" key="1">
    <source>
        <dbReference type="EMBL" id="KAJ8678553.1"/>
    </source>
</evidence>
<sequence length="508" mass="58235">MGPELNPMPIRKRKSKNNWTTIIKNQATDFCLATGLHGYKYIVQNNRTKTERFVWAGIVVISFICSLTLMRIAYRYNTAHSTLTVIKSTHHGIWNYHYPAVTICNNNQISSRKVRDFVKNLELLGGLSREFVLKEMRLLVELLDPGVFENEIHTNLTILQDIFDANNHSVLGVMKMIQPDCTRLLKSCKWKGNSTPCHELFEESYSRDGLCCSFNYLSSETRINKNNEPRRLTACGYQTGLTILVDPEPNDYYSSLFGSYGVKVMLHHPHNYPDRSTEFKYVGMGVQVFLGMSPEDTQSTPGVRGLPLKVRDCVFDNEKLPKTLQSLQSNFTWTRYSYTNCLNACRASTILYKCGCIPYYMAQNAAYDTSWPGIEINSVDLTHSSIDLSNRPCGCLLDCTLARYPVDSTTGILSMSKFDDDQLFWRKVVENKNTSLINVFFTDLVSIQYRRDVYYNWKNLFASFGGLLGLFVGFSIMSGFELVYFFVVRVITDRCIEERDRLSVTSFH</sequence>
<keyword evidence="2" id="KW-1185">Reference proteome</keyword>
<gene>
    <name evidence="1" type="ORF">QAD02_014340</name>
</gene>
<comment type="caution">
    <text evidence="1">The sequence shown here is derived from an EMBL/GenBank/DDBJ whole genome shotgun (WGS) entry which is preliminary data.</text>
</comment>
<proteinExistence type="predicted"/>
<evidence type="ECO:0000313" key="2">
    <source>
        <dbReference type="Proteomes" id="UP001239111"/>
    </source>
</evidence>
<organism evidence="1 2">
    <name type="scientific">Eretmocerus hayati</name>
    <dbReference type="NCBI Taxonomy" id="131215"/>
    <lineage>
        <taxon>Eukaryota</taxon>
        <taxon>Metazoa</taxon>
        <taxon>Ecdysozoa</taxon>
        <taxon>Arthropoda</taxon>
        <taxon>Hexapoda</taxon>
        <taxon>Insecta</taxon>
        <taxon>Pterygota</taxon>
        <taxon>Neoptera</taxon>
        <taxon>Endopterygota</taxon>
        <taxon>Hymenoptera</taxon>
        <taxon>Apocrita</taxon>
        <taxon>Proctotrupomorpha</taxon>
        <taxon>Chalcidoidea</taxon>
        <taxon>Aphelinidae</taxon>
        <taxon>Aphelininae</taxon>
        <taxon>Eretmocerus</taxon>
    </lineage>
</organism>
<accession>A0ACC2P612</accession>
<dbReference type="Proteomes" id="UP001239111">
    <property type="component" value="Chromosome 2"/>
</dbReference>
<name>A0ACC2P612_9HYME</name>
<reference evidence="1" key="1">
    <citation type="submission" date="2023-04" db="EMBL/GenBank/DDBJ databases">
        <title>A chromosome-level genome assembly of the parasitoid wasp Eretmocerus hayati.</title>
        <authorList>
            <person name="Zhong Y."/>
            <person name="Liu S."/>
            <person name="Liu Y."/>
        </authorList>
    </citation>
    <scope>NUCLEOTIDE SEQUENCE</scope>
    <source>
        <strain evidence="1">ZJU_SS_LIU_2023</strain>
    </source>
</reference>
<dbReference type="EMBL" id="CM056742">
    <property type="protein sequence ID" value="KAJ8678553.1"/>
    <property type="molecule type" value="Genomic_DNA"/>
</dbReference>